<feature type="transmembrane region" description="Helical" evidence="9">
    <location>
        <begin position="179"/>
        <end position="200"/>
    </location>
</feature>
<evidence type="ECO:0000313" key="12">
    <source>
        <dbReference type="Proteomes" id="UP000265631"/>
    </source>
</evidence>
<comment type="caution">
    <text evidence="11">The sequence shown here is derived from an EMBL/GenBank/DDBJ whole genome shotgun (WGS) entry which is preliminary data.</text>
</comment>
<dbReference type="PANTHER" id="PTHR23502:SF186">
    <property type="entry name" value="MAJOR FACILITATOR SUPERFAMILY (MFS) PROFILE DOMAIN-CONTAINING PROTEIN"/>
    <property type="match status" value="1"/>
</dbReference>
<keyword evidence="5 9" id="KW-1133">Transmembrane helix</keyword>
<evidence type="ECO:0000256" key="2">
    <source>
        <dbReference type="ARBA" id="ARBA00022448"/>
    </source>
</evidence>
<dbReference type="PROSITE" id="PS50850">
    <property type="entry name" value="MFS"/>
    <property type="match status" value="1"/>
</dbReference>
<feature type="domain" description="Major facilitator superfamily (MFS) profile" evidence="10">
    <location>
        <begin position="54"/>
        <end position="382"/>
    </location>
</feature>
<feature type="transmembrane region" description="Helical" evidence="9">
    <location>
        <begin position="53"/>
        <end position="76"/>
    </location>
</feature>
<dbReference type="STRING" id="2594813.A0A395MJE6"/>
<dbReference type="InterPro" id="IPR020846">
    <property type="entry name" value="MFS_dom"/>
</dbReference>
<dbReference type="EMBL" id="PXXK01000254">
    <property type="protein sequence ID" value="RFN47423.1"/>
    <property type="molecule type" value="Genomic_DNA"/>
</dbReference>
<comment type="subcellular location">
    <subcellularLocation>
        <location evidence="1">Cell membrane</location>
        <topology evidence="1">Multi-pass membrane protein</topology>
    </subcellularLocation>
</comment>
<evidence type="ECO:0000256" key="1">
    <source>
        <dbReference type="ARBA" id="ARBA00004651"/>
    </source>
</evidence>
<reference evidence="11 12" key="1">
    <citation type="journal article" date="2018" name="PLoS Pathog.">
        <title>Evolution of structural diversity of trichothecenes, a family of toxins produced by plant pathogenic and entomopathogenic fungi.</title>
        <authorList>
            <person name="Proctor R.H."/>
            <person name="McCormick S.P."/>
            <person name="Kim H.S."/>
            <person name="Cardoza R.E."/>
            <person name="Stanley A.M."/>
            <person name="Lindo L."/>
            <person name="Kelly A."/>
            <person name="Brown D.W."/>
            <person name="Lee T."/>
            <person name="Vaughan M.M."/>
            <person name="Alexander N.J."/>
            <person name="Busman M."/>
            <person name="Gutierrez S."/>
        </authorList>
    </citation>
    <scope>NUCLEOTIDE SEQUENCE [LARGE SCALE GENOMIC DNA]</scope>
    <source>
        <strain evidence="11 12">NRRL 13405</strain>
    </source>
</reference>
<feature type="transmembrane region" description="Helical" evidence="9">
    <location>
        <begin position="319"/>
        <end position="337"/>
    </location>
</feature>
<dbReference type="SUPFAM" id="SSF103473">
    <property type="entry name" value="MFS general substrate transporter"/>
    <property type="match status" value="1"/>
</dbReference>
<evidence type="ECO:0000256" key="4">
    <source>
        <dbReference type="ARBA" id="ARBA00022692"/>
    </source>
</evidence>
<name>A0A395MJE6_9HYPO</name>
<feature type="transmembrane region" description="Helical" evidence="9">
    <location>
        <begin position="206"/>
        <end position="227"/>
    </location>
</feature>
<feature type="transmembrane region" description="Helical" evidence="9">
    <location>
        <begin position="149"/>
        <end position="167"/>
    </location>
</feature>
<evidence type="ECO:0000256" key="5">
    <source>
        <dbReference type="ARBA" id="ARBA00022989"/>
    </source>
</evidence>
<dbReference type="Gene3D" id="1.20.1250.20">
    <property type="entry name" value="MFS general substrate transporter like domains"/>
    <property type="match status" value="1"/>
</dbReference>
<feature type="transmembrane region" description="Helical" evidence="9">
    <location>
        <begin position="358"/>
        <end position="377"/>
    </location>
</feature>
<dbReference type="InterPro" id="IPR011701">
    <property type="entry name" value="MFS"/>
</dbReference>
<keyword evidence="4 9" id="KW-0812">Transmembrane</keyword>
<organism evidence="11 12">
    <name type="scientific">Fusarium flagelliforme</name>
    <dbReference type="NCBI Taxonomy" id="2675880"/>
    <lineage>
        <taxon>Eukaryota</taxon>
        <taxon>Fungi</taxon>
        <taxon>Dikarya</taxon>
        <taxon>Ascomycota</taxon>
        <taxon>Pezizomycotina</taxon>
        <taxon>Sordariomycetes</taxon>
        <taxon>Hypocreomycetidae</taxon>
        <taxon>Hypocreales</taxon>
        <taxon>Nectriaceae</taxon>
        <taxon>Fusarium</taxon>
        <taxon>Fusarium incarnatum-equiseti species complex</taxon>
    </lineage>
</organism>
<protein>
    <recommendedName>
        <fullName evidence="10">Major facilitator superfamily (MFS) profile domain-containing protein</fullName>
    </recommendedName>
</protein>
<evidence type="ECO:0000259" key="10">
    <source>
        <dbReference type="PROSITE" id="PS50850"/>
    </source>
</evidence>
<evidence type="ECO:0000256" key="3">
    <source>
        <dbReference type="ARBA" id="ARBA00022475"/>
    </source>
</evidence>
<dbReference type="PANTHER" id="PTHR23502">
    <property type="entry name" value="MAJOR FACILITATOR SUPERFAMILY"/>
    <property type="match status" value="1"/>
</dbReference>
<gene>
    <name evidence="11" type="ORF">FIE12Z_8330</name>
</gene>
<dbReference type="InterPro" id="IPR036259">
    <property type="entry name" value="MFS_trans_sf"/>
</dbReference>
<comment type="similarity">
    <text evidence="8">Belongs to the major facilitator superfamily. DHA1 family. Polyamines/proton antiporter (TC 2.A.1.2.16) subfamily.</text>
</comment>
<dbReference type="GO" id="GO:0005886">
    <property type="term" value="C:plasma membrane"/>
    <property type="evidence" value="ECO:0007669"/>
    <property type="project" value="UniProtKB-SubCell"/>
</dbReference>
<evidence type="ECO:0000256" key="8">
    <source>
        <dbReference type="ARBA" id="ARBA00038459"/>
    </source>
</evidence>
<evidence type="ECO:0000256" key="7">
    <source>
        <dbReference type="ARBA" id="ARBA00023180"/>
    </source>
</evidence>
<feature type="transmembrane region" description="Helical" evidence="9">
    <location>
        <begin position="119"/>
        <end position="137"/>
    </location>
</feature>
<evidence type="ECO:0000256" key="9">
    <source>
        <dbReference type="SAM" id="Phobius"/>
    </source>
</evidence>
<keyword evidence="6 9" id="KW-0472">Membrane</keyword>
<keyword evidence="12" id="KW-1185">Reference proteome</keyword>
<keyword evidence="3" id="KW-1003">Cell membrane</keyword>
<dbReference type="Pfam" id="PF07690">
    <property type="entry name" value="MFS_1"/>
    <property type="match status" value="1"/>
</dbReference>
<feature type="transmembrane region" description="Helical" evidence="9">
    <location>
        <begin position="88"/>
        <end position="107"/>
    </location>
</feature>
<keyword evidence="7" id="KW-0325">Glycoprotein</keyword>
<evidence type="ECO:0000256" key="6">
    <source>
        <dbReference type="ARBA" id="ARBA00023136"/>
    </source>
</evidence>
<feature type="transmembrane region" description="Helical" evidence="9">
    <location>
        <begin position="273"/>
        <end position="299"/>
    </location>
</feature>
<accession>A0A395MJE6</accession>
<dbReference type="Proteomes" id="UP000265631">
    <property type="component" value="Unassembled WGS sequence"/>
</dbReference>
<sequence>MDSIRRTLSKLTLKPSSGSERHRDPSLNEDSLVIFRDSDDEDPVNWPLARKRYISSVAVLISMNGSFASSIMTGATESITQEFGVSRVAAGLTTSLFLLGFCAGPLVFGPLSEFYGRRWMLYTTLFLYLAFTFLTAWPPNFGGLLVGRFIAGSFAAGPGTVVGGILVDLWDKCACGNAMGVFICAGWVGPALGTVISGAVELQKDWHWGVYVCLWYAAFSCLIVFTIPETQRDTILSYKAKLARKEGHDVQAEQEASKPKLTQLFKTALTRPWILLFDIIAFLCCIYSCVIAALQFMLFSIYPLVFQEMRGWNAAVSQLPILGQAIGAICGLLIVLTNSKRRKRKVARELEIPPEDHMVLAMIGGVGFPISMLWLSWSAQYK</sequence>
<dbReference type="AlphaFoldDB" id="A0A395MJE6"/>
<keyword evidence="2" id="KW-0813">Transport</keyword>
<proteinExistence type="inferred from homology"/>
<dbReference type="GO" id="GO:0022857">
    <property type="term" value="F:transmembrane transporter activity"/>
    <property type="evidence" value="ECO:0007669"/>
    <property type="project" value="InterPro"/>
</dbReference>
<evidence type="ECO:0000313" key="11">
    <source>
        <dbReference type="EMBL" id="RFN47423.1"/>
    </source>
</evidence>